<dbReference type="KEGG" id="spsr:EGC80_17195"/>
<dbReference type="AlphaFoldDB" id="A0A3N4EL20"/>
<name>A0A3N4EL20_9GAMM</name>
<dbReference type="EMBL" id="CP034073">
    <property type="protein sequence ID" value="AZG36428.1"/>
    <property type="molecule type" value="Genomic_DNA"/>
</dbReference>
<evidence type="ECO:0000313" key="3">
    <source>
        <dbReference type="Proteomes" id="UP000273778"/>
    </source>
</evidence>
<keyword evidence="3" id="KW-1185">Reference proteome</keyword>
<dbReference type="Proteomes" id="UP000278855">
    <property type="component" value="Unassembled WGS sequence"/>
</dbReference>
<dbReference type="NCBIfam" id="NF047593">
    <property type="entry name" value="IS66_ISAeme5_TnpA"/>
    <property type="match status" value="1"/>
</dbReference>
<dbReference type="RefSeq" id="WP_124011541.1">
    <property type="nucleotide sequence ID" value="NZ_CP034073.1"/>
</dbReference>
<proteinExistence type="predicted"/>
<protein>
    <submittedName>
        <fullName evidence="2">Helix-turn-helix domain-containing protein</fullName>
    </submittedName>
</protein>
<reference evidence="4" key="2">
    <citation type="submission" date="2018-11" db="EMBL/GenBank/DDBJ databases">
        <title>Shewanella sp. R106.</title>
        <authorList>
            <person name="Hwang Y.J."/>
            <person name="Hwang C.Y."/>
        </authorList>
    </citation>
    <scope>NUCLEOTIDE SEQUENCE [LARGE SCALE GENOMIC DNA]</scope>
    <source>
        <strain evidence="4">R106</strain>
    </source>
</reference>
<sequence>MNQSQKHDHWTQILTEFKQSQLPIKQFCTERSIHYQTLYYWVKKLKSKEARQQVQPIVFDQESADVVVLLLPNGIRAELPSMLSQTQIKHWVAALL</sequence>
<organism evidence="2 4">
    <name type="scientific">Shewanella psychromarinicola</name>
    <dbReference type="NCBI Taxonomy" id="2487742"/>
    <lineage>
        <taxon>Bacteria</taxon>
        <taxon>Pseudomonadati</taxon>
        <taxon>Pseudomonadota</taxon>
        <taxon>Gammaproteobacteria</taxon>
        <taxon>Alteromonadales</taxon>
        <taxon>Shewanellaceae</taxon>
        <taxon>Shewanella</taxon>
    </lineage>
</organism>
<evidence type="ECO:0000313" key="1">
    <source>
        <dbReference type="EMBL" id="AZG36428.1"/>
    </source>
</evidence>
<accession>A0A3N4EL20</accession>
<reference evidence="1 3" key="1">
    <citation type="submission" date="2018-11" db="EMBL/GenBank/DDBJ databases">
        <title>Shewanella sp. M2.</title>
        <authorList>
            <person name="Hwang Y.J."/>
            <person name="Hwang C.Y."/>
        </authorList>
    </citation>
    <scope>NUCLEOTIDE SEQUENCE [LARGE SCALE GENOMIC DNA]</scope>
    <source>
        <strain evidence="1 3">M2</strain>
    </source>
</reference>
<dbReference type="EMBL" id="RKKB01000001">
    <property type="protein sequence ID" value="RPA34271.1"/>
    <property type="molecule type" value="Genomic_DNA"/>
</dbReference>
<reference evidence="2" key="3">
    <citation type="submission" date="2018-11" db="EMBL/GenBank/DDBJ databases">
        <authorList>
            <person name="Hwang Y.J."/>
            <person name="Hwang C.Y."/>
        </authorList>
    </citation>
    <scope>NUCLEOTIDE SEQUENCE</scope>
    <source>
        <strain evidence="2">R106</strain>
    </source>
</reference>
<gene>
    <name evidence="2" type="ORF">EGC77_00815</name>
    <name evidence="1" type="ORF">EGC80_17195</name>
</gene>
<dbReference type="Proteomes" id="UP000273778">
    <property type="component" value="Chromosome"/>
</dbReference>
<evidence type="ECO:0000313" key="2">
    <source>
        <dbReference type="EMBL" id="RPA34271.1"/>
    </source>
</evidence>
<dbReference type="OrthoDB" id="6268138at2"/>
<evidence type="ECO:0000313" key="4">
    <source>
        <dbReference type="Proteomes" id="UP000278855"/>
    </source>
</evidence>